<feature type="chain" id="PRO_5036792814" description="DUF1344 domain-containing protein" evidence="2">
    <location>
        <begin position="24"/>
        <end position="143"/>
    </location>
</feature>
<feature type="signal peptide" evidence="2">
    <location>
        <begin position="1"/>
        <end position="23"/>
    </location>
</feature>
<organism evidence="3 4">
    <name type="scientific">Oribacterium parvum</name>
    <dbReference type="NCBI Taxonomy" id="1501329"/>
    <lineage>
        <taxon>Bacteria</taxon>
        <taxon>Bacillati</taxon>
        <taxon>Bacillota</taxon>
        <taxon>Clostridia</taxon>
        <taxon>Lachnospirales</taxon>
        <taxon>Lachnospiraceae</taxon>
        <taxon>Oribacterium</taxon>
    </lineage>
</organism>
<dbReference type="EMBL" id="JABZRD010000024">
    <property type="protein sequence ID" value="MBF1283046.1"/>
    <property type="molecule type" value="Genomic_DNA"/>
</dbReference>
<feature type="region of interest" description="Disordered" evidence="1">
    <location>
        <begin position="25"/>
        <end position="76"/>
    </location>
</feature>
<reference evidence="3" key="1">
    <citation type="submission" date="2020-04" db="EMBL/GenBank/DDBJ databases">
        <title>Deep metagenomics examines the oral microbiome during advanced dental caries in children, revealing novel taxa and co-occurrences with host molecules.</title>
        <authorList>
            <person name="Baker J.L."/>
            <person name="Morton J.T."/>
            <person name="Dinis M."/>
            <person name="Alvarez R."/>
            <person name="Tran N.C."/>
            <person name="Knight R."/>
            <person name="Edlund A."/>
        </authorList>
    </citation>
    <scope>NUCLEOTIDE SEQUENCE</scope>
    <source>
        <strain evidence="3">JCVI_24_bin.2</strain>
    </source>
</reference>
<protein>
    <recommendedName>
        <fullName evidence="5">DUF1344 domain-containing protein</fullName>
    </recommendedName>
</protein>
<gene>
    <name evidence="3" type="ORF">HXM93_00730</name>
</gene>
<keyword evidence="2" id="KW-0732">Signal</keyword>
<evidence type="ECO:0000313" key="3">
    <source>
        <dbReference type="EMBL" id="MBF1283046.1"/>
    </source>
</evidence>
<proteinExistence type="predicted"/>
<name>A0A930DQ28_9FIRM</name>
<feature type="compositionally biased region" description="Basic and acidic residues" evidence="1">
    <location>
        <begin position="38"/>
        <end position="76"/>
    </location>
</feature>
<accession>A0A930DQ28</accession>
<evidence type="ECO:0008006" key="5">
    <source>
        <dbReference type="Google" id="ProtNLM"/>
    </source>
</evidence>
<evidence type="ECO:0000256" key="2">
    <source>
        <dbReference type="SAM" id="SignalP"/>
    </source>
</evidence>
<evidence type="ECO:0000313" key="4">
    <source>
        <dbReference type="Proteomes" id="UP000709351"/>
    </source>
</evidence>
<dbReference type="AlphaFoldDB" id="A0A930DQ28"/>
<sequence>MKKIVLIIGVVGLLGLMACAKKATTETTKAAEVSTEIKSGDEGEKKDTESKDGTEKSSEVENEAKGKESGKKEKKDLTVINGTITDAAMFSVSIQGNDGKDYELTKTEKSDLSGLSQGIEIGTKVEVTFDKDMNIISMVDPGK</sequence>
<dbReference type="Proteomes" id="UP000709351">
    <property type="component" value="Unassembled WGS sequence"/>
</dbReference>
<comment type="caution">
    <text evidence="3">The sequence shown here is derived from an EMBL/GenBank/DDBJ whole genome shotgun (WGS) entry which is preliminary data.</text>
</comment>
<dbReference type="PROSITE" id="PS51257">
    <property type="entry name" value="PROKAR_LIPOPROTEIN"/>
    <property type="match status" value="1"/>
</dbReference>
<evidence type="ECO:0000256" key="1">
    <source>
        <dbReference type="SAM" id="MobiDB-lite"/>
    </source>
</evidence>